<organism evidence="1 2">
    <name type="scientific">Artemisia annua</name>
    <name type="common">Sweet wormwood</name>
    <dbReference type="NCBI Taxonomy" id="35608"/>
    <lineage>
        <taxon>Eukaryota</taxon>
        <taxon>Viridiplantae</taxon>
        <taxon>Streptophyta</taxon>
        <taxon>Embryophyta</taxon>
        <taxon>Tracheophyta</taxon>
        <taxon>Spermatophyta</taxon>
        <taxon>Magnoliopsida</taxon>
        <taxon>eudicotyledons</taxon>
        <taxon>Gunneridae</taxon>
        <taxon>Pentapetalae</taxon>
        <taxon>asterids</taxon>
        <taxon>campanulids</taxon>
        <taxon>Asterales</taxon>
        <taxon>Asteraceae</taxon>
        <taxon>Asteroideae</taxon>
        <taxon>Anthemideae</taxon>
        <taxon>Artemisiinae</taxon>
        <taxon>Artemisia</taxon>
    </lineage>
</organism>
<dbReference type="AlphaFoldDB" id="A0A2U1LBM7"/>
<evidence type="ECO:0000313" key="2">
    <source>
        <dbReference type="Proteomes" id="UP000245207"/>
    </source>
</evidence>
<name>A0A2U1LBM7_ARTAN</name>
<dbReference type="Proteomes" id="UP000245207">
    <property type="component" value="Unassembled WGS sequence"/>
</dbReference>
<evidence type="ECO:0000313" key="1">
    <source>
        <dbReference type="EMBL" id="PWA46395.1"/>
    </source>
</evidence>
<reference evidence="1 2" key="1">
    <citation type="journal article" date="2018" name="Mol. Plant">
        <title>The genome of Artemisia annua provides insight into the evolution of Asteraceae family and artemisinin biosynthesis.</title>
        <authorList>
            <person name="Shen Q."/>
            <person name="Zhang L."/>
            <person name="Liao Z."/>
            <person name="Wang S."/>
            <person name="Yan T."/>
            <person name="Shi P."/>
            <person name="Liu M."/>
            <person name="Fu X."/>
            <person name="Pan Q."/>
            <person name="Wang Y."/>
            <person name="Lv Z."/>
            <person name="Lu X."/>
            <person name="Zhang F."/>
            <person name="Jiang W."/>
            <person name="Ma Y."/>
            <person name="Chen M."/>
            <person name="Hao X."/>
            <person name="Li L."/>
            <person name="Tang Y."/>
            <person name="Lv G."/>
            <person name="Zhou Y."/>
            <person name="Sun X."/>
            <person name="Brodelius P.E."/>
            <person name="Rose J.K.C."/>
            <person name="Tang K."/>
        </authorList>
    </citation>
    <scope>NUCLEOTIDE SEQUENCE [LARGE SCALE GENOMIC DNA]</scope>
    <source>
        <strain evidence="2">cv. Huhao1</strain>
        <tissue evidence="1">Leaf</tissue>
    </source>
</reference>
<keyword evidence="2" id="KW-1185">Reference proteome</keyword>
<protein>
    <submittedName>
        <fullName evidence="1">MuDR family transposase</fullName>
    </submittedName>
</protein>
<sequence>MAQKFVTLVCYWGGEICDGPEGVAYNNFPKKAIKVRCGVKYNEFIDQVQIATSIDKLRSRINVICRYPTVVGKVMRYVPLPIADDNDVEIMFDVFSLHQELSSIDVYLEVQINGPGLNEEIAVRTQEPVLSANEASLPTMKHANVVSDMNQNQGFNTISQIAVVNNETTNGFDTHDIAFVDDGLEGDEVDNDIQVTSPSTNTEGVDMATADNWMSRSKKGKNDLTRELGKEIFKDKEELIRDIKLYTIQKRKQYEVVEARGKGRPRSTSLGNGMDVNGEKLANLCGICRQRGHNRKTCPSKPSEEPTDP</sequence>
<dbReference type="OrthoDB" id="1938144at2759"/>
<dbReference type="EMBL" id="PKPP01010306">
    <property type="protein sequence ID" value="PWA46395.1"/>
    <property type="molecule type" value="Genomic_DNA"/>
</dbReference>
<accession>A0A2U1LBM7</accession>
<gene>
    <name evidence="1" type="ORF">CTI12_AA510380</name>
</gene>
<comment type="caution">
    <text evidence="1">The sequence shown here is derived from an EMBL/GenBank/DDBJ whole genome shotgun (WGS) entry which is preliminary data.</text>
</comment>
<proteinExistence type="predicted"/>
<dbReference type="STRING" id="35608.A0A2U1LBM7"/>